<comment type="caution">
    <text evidence="4">The sequence shown here is derived from an EMBL/GenBank/DDBJ whole genome shotgun (WGS) entry which is preliminary data.</text>
</comment>
<dbReference type="Proteomes" id="UP001157974">
    <property type="component" value="Unassembled WGS sequence"/>
</dbReference>
<dbReference type="PANTHER" id="PTHR23048">
    <property type="entry name" value="MYOSIN LIGHT CHAIN 1, 3"/>
    <property type="match status" value="1"/>
</dbReference>
<feature type="domain" description="EF-hand" evidence="3">
    <location>
        <begin position="8"/>
        <end position="43"/>
    </location>
</feature>
<dbReference type="GO" id="GO:0016460">
    <property type="term" value="C:myosin II complex"/>
    <property type="evidence" value="ECO:0007669"/>
    <property type="project" value="TreeGrafter"/>
</dbReference>
<keyword evidence="2" id="KW-0106">Calcium</keyword>
<sequence>MAGELSKEEEEEIKEAFNLFDRDGDGKITTDELGTVMRSLGACPTQAQVKQIITEIDPQSTGLVDYSVFESVMKKNKGTGLTAEEVCEAFRVFDKEGVGKIAATELRHVMTTIGGVEKLTNAEADEMIKEANVDRDGMIDYFQFTEKLVQY</sequence>
<dbReference type="PROSITE" id="PS50222">
    <property type="entry name" value="EF_HAND_2"/>
    <property type="match status" value="3"/>
</dbReference>
<evidence type="ECO:0000313" key="5">
    <source>
        <dbReference type="Proteomes" id="UP001157974"/>
    </source>
</evidence>
<dbReference type="InterPro" id="IPR018247">
    <property type="entry name" value="EF_Hand_1_Ca_BS"/>
</dbReference>
<feature type="domain" description="EF-hand" evidence="3">
    <location>
        <begin position="119"/>
        <end position="151"/>
    </location>
</feature>
<dbReference type="InterPro" id="IPR002048">
    <property type="entry name" value="EF_hand_dom"/>
</dbReference>
<dbReference type="InterPro" id="IPR050230">
    <property type="entry name" value="CALM/Myosin/TropC-like"/>
</dbReference>
<dbReference type="EMBL" id="JAMWBK010000009">
    <property type="protein sequence ID" value="KAJ8902083.1"/>
    <property type="molecule type" value="Genomic_DNA"/>
</dbReference>
<evidence type="ECO:0000256" key="1">
    <source>
        <dbReference type="ARBA" id="ARBA00022737"/>
    </source>
</evidence>
<name>A0AAV8UKH8_9RHOD</name>
<keyword evidence="5" id="KW-1185">Reference proteome</keyword>
<accession>A0AAV8UKH8</accession>
<feature type="domain" description="EF-hand" evidence="3">
    <location>
        <begin position="81"/>
        <end position="116"/>
    </location>
</feature>
<dbReference type="GO" id="GO:0005509">
    <property type="term" value="F:calcium ion binding"/>
    <property type="evidence" value="ECO:0007669"/>
    <property type="project" value="InterPro"/>
</dbReference>
<proteinExistence type="predicted"/>
<evidence type="ECO:0000256" key="2">
    <source>
        <dbReference type="ARBA" id="ARBA00022837"/>
    </source>
</evidence>
<dbReference type="Pfam" id="PF13499">
    <property type="entry name" value="EF-hand_7"/>
    <property type="match status" value="2"/>
</dbReference>
<dbReference type="CDD" id="cd00051">
    <property type="entry name" value="EFh"/>
    <property type="match status" value="1"/>
</dbReference>
<dbReference type="InterPro" id="IPR011992">
    <property type="entry name" value="EF-hand-dom_pair"/>
</dbReference>
<dbReference type="FunFam" id="1.10.238.10:FF:000527">
    <property type="entry name" value="Calmodulin-3"/>
    <property type="match status" value="1"/>
</dbReference>
<keyword evidence="1" id="KW-0677">Repeat</keyword>
<dbReference type="PROSITE" id="PS00018">
    <property type="entry name" value="EF_HAND_1"/>
    <property type="match status" value="1"/>
</dbReference>
<protein>
    <recommendedName>
        <fullName evidence="3">EF-hand domain-containing protein</fullName>
    </recommendedName>
</protein>
<reference evidence="4 5" key="1">
    <citation type="journal article" date="2023" name="Nat. Commun.">
        <title>Origin of minicircular mitochondrial genomes in red algae.</title>
        <authorList>
            <person name="Lee Y."/>
            <person name="Cho C.H."/>
            <person name="Lee Y.M."/>
            <person name="Park S.I."/>
            <person name="Yang J.H."/>
            <person name="West J.A."/>
            <person name="Bhattacharya D."/>
            <person name="Yoon H.S."/>
        </authorList>
    </citation>
    <scope>NUCLEOTIDE SEQUENCE [LARGE SCALE GENOMIC DNA]</scope>
    <source>
        <strain evidence="4 5">CCMP1338</strain>
        <tissue evidence="4">Whole cell</tissue>
    </source>
</reference>
<evidence type="ECO:0000259" key="3">
    <source>
        <dbReference type="PROSITE" id="PS50222"/>
    </source>
</evidence>
<dbReference type="SUPFAM" id="SSF47473">
    <property type="entry name" value="EF-hand"/>
    <property type="match status" value="1"/>
</dbReference>
<dbReference type="Gene3D" id="1.10.238.10">
    <property type="entry name" value="EF-hand"/>
    <property type="match status" value="2"/>
</dbReference>
<dbReference type="SMART" id="SM00054">
    <property type="entry name" value="EFh"/>
    <property type="match status" value="4"/>
</dbReference>
<evidence type="ECO:0000313" key="4">
    <source>
        <dbReference type="EMBL" id="KAJ8902083.1"/>
    </source>
</evidence>
<dbReference type="PANTHER" id="PTHR23048:SF0">
    <property type="entry name" value="CALMODULIN LIKE 3"/>
    <property type="match status" value="1"/>
</dbReference>
<dbReference type="AlphaFoldDB" id="A0AAV8UKH8"/>
<gene>
    <name evidence="4" type="ORF">NDN08_006491</name>
</gene>
<organism evidence="4 5">
    <name type="scientific">Rhodosorus marinus</name>
    <dbReference type="NCBI Taxonomy" id="101924"/>
    <lineage>
        <taxon>Eukaryota</taxon>
        <taxon>Rhodophyta</taxon>
        <taxon>Stylonematophyceae</taxon>
        <taxon>Stylonematales</taxon>
        <taxon>Stylonemataceae</taxon>
        <taxon>Rhodosorus</taxon>
    </lineage>
</organism>